<accession>A0ABW1YZN7</accession>
<proteinExistence type="predicted"/>
<feature type="transmembrane region" description="Helical" evidence="1">
    <location>
        <begin position="239"/>
        <end position="263"/>
    </location>
</feature>
<dbReference type="EMBL" id="JBHSWA010000001">
    <property type="protein sequence ID" value="MFC6642444.1"/>
    <property type="molecule type" value="Genomic_DNA"/>
</dbReference>
<gene>
    <name evidence="2" type="ORF">ACFQAU_12790</name>
</gene>
<keyword evidence="1" id="KW-0812">Transmembrane</keyword>
<evidence type="ECO:0000313" key="2">
    <source>
        <dbReference type="EMBL" id="MFC6642444.1"/>
    </source>
</evidence>
<keyword evidence="1" id="KW-0472">Membrane</keyword>
<sequence>MTGLGPDGIFAPPHPAAHSSGFREGHHAKSRRLSDAADLALRLSGAVSQPAAAAGVDLVDLGGYLFLPPLAEFNLPLVPGLDKVSIPNLSVLLIIWLGTQEKLQLWPASRLAGFLVVGLVFSAVPTVLTNGDPILFQAIRGFEPILFPVDALPGLSIRDIGSVLIGQMLMLVPFLLARQFLADEEGLRELLLAFMIGGLIYSVPSLFEIRFSPQLNTWIYGFFQHSFEQMMRNGGFRPIVFLPHALWLAIFMCIALLSAVALARQTPVIDRWKMLLLAAYLGVVLLLCKSLASIAYALLLVPMVLLVPARWQIRLAVVFAAVAVIYPMLRNAGLVPLDAILAQAEAISADRAHSLGYRFMNEERLLARAAEKPWFGWGGWGRNLIRDATNGNILSIPDGRWIIVFGTFGWVGYLCEMGLLALPIFLMGLHLYRQGDAGLSPWVAPLLLILGITMMDMLLNATLTPLTWLTAGAILGHAEGLAAARRGQTALDASANPALQAKRTVF</sequence>
<keyword evidence="3" id="KW-1185">Reference proteome</keyword>
<feature type="transmembrane region" description="Helical" evidence="1">
    <location>
        <begin position="160"/>
        <end position="177"/>
    </location>
</feature>
<keyword evidence="1" id="KW-1133">Transmembrane helix</keyword>
<dbReference type="Proteomes" id="UP001596403">
    <property type="component" value="Unassembled WGS sequence"/>
</dbReference>
<name>A0ABW1YZN7_9RHOB</name>
<comment type="caution">
    <text evidence="2">The sequence shown here is derived from an EMBL/GenBank/DDBJ whole genome shotgun (WGS) entry which is preliminary data.</text>
</comment>
<feature type="transmembrane region" description="Helical" evidence="1">
    <location>
        <begin position="439"/>
        <end position="459"/>
    </location>
</feature>
<feature type="transmembrane region" description="Helical" evidence="1">
    <location>
        <begin position="189"/>
        <end position="207"/>
    </location>
</feature>
<evidence type="ECO:0000313" key="3">
    <source>
        <dbReference type="Proteomes" id="UP001596403"/>
    </source>
</evidence>
<protein>
    <submittedName>
        <fullName evidence="2">Uncharacterized protein</fullName>
    </submittedName>
</protein>
<feature type="transmembrane region" description="Helical" evidence="1">
    <location>
        <begin position="275"/>
        <end position="299"/>
    </location>
</feature>
<dbReference type="RefSeq" id="WP_386282665.1">
    <property type="nucleotide sequence ID" value="NZ_JBHSWA010000001.1"/>
</dbReference>
<evidence type="ECO:0000256" key="1">
    <source>
        <dbReference type="SAM" id="Phobius"/>
    </source>
</evidence>
<reference evidence="3" key="1">
    <citation type="journal article" date="2019" name="Int. J. Syst. Evol. Microbiol.">
        <title>The Global Catalogue of Microorganisms (GCM) 10K type strain sequencing project: providing services to taxonomists for standard genome sequencing and annotation.</title>
        <authorList>
            <consortium name="The Broad Institute Genomics Platform"/>
            <consortium name="The Broad Institute Genome Sequencing Center for Infectious Disease"/>
            <person name="Wu L."/>
            <person name="Ma J."/>
        </authorList>
    </citation>
    <scope>NUCLEOTIDE SEQUENCE [LARGE SCALE GENOMIC DNA]</scope>
    <source>
        <strain evidence="3">NBRC 111368</strain>
    </source>
</reference>
<feature type="transmembrane region" description="Helical" evidence="1">
    <location>
        <begin position="401"/>
        <end position="427"/>
    </location>
</feature>
<organism evidence="2 3">
    <name type="scientific">Sulfitobacter profundi</name>
    <dbReference type="NCBI Taxonomy" id="2679961"/>
    <lineage>
        <taxon>Bacteria</taxon>
        <taxon>Pseudomonadati</taxon>
        <taxon>Pseudomonadota</taxon>
        <taxon>Alphaproteobacteria</taxon>
        <taxon>Rhodobacterales</taxon>
        <taxon>Roseobacteraceae</taxon>
        <taxon>Sulfitobacter</taxon>
    </lineage>
</organism>
<feature type="transmembrane region" description="Helical" evidence="1">
    <location>
        <begin position="311"/>
        <end position="329"/>
    </location>
</feature>